<reference evidence="10 11" key="1">
    <citation type="journal article" date="2020" name="Front. Microbiol.">
        <title>Single-cell genomics of novel Actinobacteria with the Wood-Ljungdahl pathway discovered in a serpentinizing system.</title>
        <authorList>
            <person name="Merino N."/>
            <person name="Kawai M."/>
            <person name="Boyd E.S."/>
            <person name="Colman D.R."/>
            <person name="McGlynn S.E."/>
            <person name="Nealson K.H."/>
            <person name="Kurokawa K."/>
            <person name="Hongoh Y."/>
        </authorList>
    </citation>
    <scope>NUCLEOTIDE SEQUENCE [LARGE SCALE GENOMIC DNA]</scope>
    <source>
        <strain evidence="8 11">S33</strain>
        <strain evidence="9 10">S43</strain>
    </source>
</reference>
<comment type="catalytic activity">
    <reaction evidence="6 7">
        <text>D-glyceraldehyde 3-phosphate = dihydroxyacetone phosphate</text>
        <dbReference type="Rhea" id="RHEA:18585"/>
        <dbReference type="ChEBI" id="CHEBI:57642"/>
        <dbReference type="ChEBI" id="CHEBI:59776"/>
        <dbReference type="EC" id="5.3.1.1"/>
    </reaction>
</comment>
<keyword evidence="11" id="KW-1185">Reference proteome</keyword>
<keyword evidence="4 6" id="KW-0324">Glycolysis</keyword>
<dbReference type="PROSITE" id="PS51440">
    <property type="entry name" value="TIM_2"/>
    <property type="match status" value="1"/>
</dbReference>
<comment type="pathway">
    <text evidence="6 7">Carbohydrate degradation; glycolysis; D-glyceraldehyde 3-phosphate from glycerone phosphate: step 1/1.</text>
</comment>
<dbReference type="GO" id="GO:0004807">
    <property type="term" value="F:triose-phosphate isomerase activity"/>
    <property type="evidence" value="ECO:0007669"/>
    <property type="project" value="UniProtKB-UniRule"/>
</dbReference>
<dbReference type="Gene3D" id="3.20.20.70">
    <property type="entry name" value="Aldolase class I"/>
    <property type="match status" value="1"/>
</dbReference>
<evidence type="ECO:0000256" key="7">
    <source>
        <dbReference type="RuleBase" id="RU363013"/>
    </source>
</evidence>
<dbReference type="HAMAP" id="MF_00147_B">
    <property type="entry name" value="TIM_B"/>
    <property type="match status" value="1"/>
</dbReference>
<dbReference type="RefSeq" id="WP_176229066.1">
    <property type="nucleotide sequence ID" value="NZ_BLRY01000040.1"/>
</dbReference>
<dbReference type="CDD" id="cd00311">
    <property type="entry name" value="TIM"/>
    <property type="match status" value="1"/>
</dbReference>
<dbReference type="GO" id="GO:0006096">
    <property type="term" value="P:glycolytic process"/>
    <property type="evidence" value="ECO:0007669"/>
    <property type="project" value="UniProtKB-UniRule"/>
</dbReference>
<dbReference type="NCBIfam" id="TIGR00419">
    <property type="entry name" value="tim"/>
    <property type="match status" value="1"/>
</dbReference>
<name>A0A6V8PPV1_9ACTN</name>
<evidence type="ECO:0000313" key="10">
    <source>
        <dbReference type="Proteomes" id="UP000576480"/>
    </source>
</evidence>
<dbReference type="Proteomes" id="UP000591948">
    <property type="component" value="Unassembled WGS sequence"/>
</dbReference>
<comment type="subunit">
    <text evidence="6 7">Homodimer.</text>
</comment>
<feature type="active site" description="Electrophile" evidence="6">
    <location>
        <position position="96"/>
    </location>
</feature>
<comment type="pathway">
    <text evidence="6 7">Carbohydrate biosynthesis; gluconeogenesis.</text>
</comment>
<evidence type="ECO:0000256" key="6">
    <source>
        <dbReference type="HAMAP-Rule" id="MF_00147"/>
    </source>
</evidence>
<keyword evidence="5 6" id="KW-0413">Isomerase</keyword>
<comment type="caution">
    <text evidence="9">The sequence shown here is derived from an EMBL/GenBank/DDBJ whole genome shotgun (WGS) entry which is preliminary data.</text>
</comment>
<feature type="binding site" evidence="6">
    <location>
        <begin position="10"/>
        <end position="12"/>
    </location>
    <ligand>
        <name>substrate</name>
    </ligand>
</feature>
<evidence type="ECO:0000313" key="11">
    <source>
        <dbReference type="Proteomes" id="UP000591948"/>
    </source>
</evidence>
<comment type="function">
    <text evidence="6">Involved in the gluconeogenesis. Catalyzes stereospecifically the conversion of dihydroxyacetone phosphate (DHAP) to D-glyceraldehyde-3-phosphate (G3P).</text>
</comment>
<dbReference type="InterPro" id="IPR022896">
    <property type="entry name" value="TrioseP_Isoase_bac/euk"/>
</dbReference>
<gene>
    <name evidence="6" type="primary">tpiA</name>
    <name evidence="8" type="ORF">HKBW3S33_00924</name>
    <name evidence="9" type="ORF">HKBW3S43_00048</name>
</gene>
<feature type="binding site" evidence="6">
    <location>
        <position position="212"/>
    </location>
    <ligand>
        <name>substrate</name>
    </ligand>
</feature>
<dbReference type="InterPro" id="IPR013785">
    <property type="entry name" value="Aldolase_TIM"/>
</dbReference>
<dbReference type="UniPathway" id="UPA00109">
    <property type="reaction ID" value="UER00189"/>
</dbReference>
<dbReference type="InterPro" id="IPR035990">
    <property type="entry name" value="TIM_sf"/>
</dbReference>
<comment type="caution">
    <text evidence="6">Lacks conserved residue(s) required for the propagation of feature annotation.</text>
</comment>
<dbReference type="PANTHER" id="PTHR21139:SF42">
    <property type="entry name" value="TRIOSEPHOSPHATE ISOMERASE"/>
    <property type="match status" value="1"/>
</dbReference>
<dbReference type="GO" id="GO:0005829">
    <property type="term" value="C:cytosol"/>
    <property type="evidence" value="ECO:0007669"/>
    <property type="project" value="TreeGrafter"/>
</dbReference>
<dbReference type="AlphaFoldDB" id="A0A6V8PPV1"/>
<accession>A0A6V8PPV1</accession>
<evidence type="ECO:0000256" key="3">
    <source>
        <dbReference type="ARBA" id="ARBA00022490"/>
    </source>
</evidence>
<dbReference type="GO" id="GO:0019563">
    <property type="term" value="P:glycerol catabolic process"/>
    <property type="evidence" value="ECO:0007669"/>
    <property type="project" value="TreeGrafter"/>
</dbReference>
<keyword evidence="3 6" id="KW-0963">Cytoplasm</keyword>
<feature type="binding site" evidence="6">
    <location>
        <position position="173"/>
    </location>
    <ligand>
        <name>substrate</name>
    </ligand>
</feature>
<dbReference type="EMBL" id="BLRY01000040">
    <property type="protein sequence ID" value="GFP27511.1"/>
    <property type="molecule type" value="Genomic_DNA"/>
</dbReference>
<evidence type="ECO:0000313" key="9">
    <source>
        <dbReference type="EMBL" id="GFP34257.1"/>
    </source>
</evidence>
<proteinExistence type="inferred from homology"/>
<dbReference type="Proteomes" id="UP000576480">
    <property type="component" value="Unassembled WGS sequence"/>
</dbReference>
<comment type="subcellular location">
    <subcellularLocation>
        <location evidence="6 7">Cytoplasm</location>
    </subcellularLocation>
</comment>
<evidence type="ECO:0000256" key="5">
    <source>
        <dbReference type="ARBA" id="ARBA00023235"/>
    </source>
</evidence>
<protein>
    <recommendedName>
        <fullName evidence="6 7">Triosephosphate isomerase</fullName>
        <shortName evidence="6">TIM</shortName>
        <shortName evidence="6">TPI</shortName>
        <ecNumber evidence="6 7">5.3.1.1</ecNumber>
    </recommendedName>
    <alternativeName>
        <fullName evidence="6">Triose-phosphate isomerase</fullName>
    </alternativeName>
</protein>
<comment type="similarity">
    <text evidence="1 6 7">Belongs to the triosephosphate isomerase family.</text>
</comment>
<evidence type="ECO:0000256" key="1">
    <source>
        <dbReference type="ARBA" id="ARBA00007422"/>
    </source>
</evidence>
<dbReference type="PANTHER" id="PTHR21139">
    <property type="entry name" value="TRIOSEPHOSPHATE ISOMERASE"/>
    <property type="match status" value="1"/>
</dbReference>
<evidence type="ECO:0000256" key="2">
    <source>
        <dbReference type="ARBA" id="ARBA00022432"/>
    </source>
</evidence>
<dbReference type="GO" id="GO:0046166">
    <property type="term" value="P:glyceraldehyde-3-phosphate biosynthetic process"/>
    <property type="evidence" value="ECO:0007669"/>
    <property type="project" value="TreeGrafter"/>
</dbReference>
<dbReference type="InterPro" id="IPR000652">
    <property type="entry name" value="Triosephosphate_isomerase"/>
</dbReference>
<dbReference type="Pfam" id="PF00121">
    <property type="entry name" value="TIM"/>
    <property type="match status" value="1"/>
</dbReference>
<evidence type="ECO:0000313" key="8">
    <source>
        <dbReference type="EMBL" id="GFP27511.1"/>
    </source>
</evidence>
<keyword evidence="2 6" id="KW-0312">Gluconeogenesis</keyword>
<sequence>MDKKPIIFANWKMYKTVEESVRGSLKIDSSIRNPHQVEVFILLSYTSIYAVSQALRGKSVKVGAQNVFWEDSGPYTGEVSPLQLKDAGCEYAMVGHAERREIFGEDYDMIARKFKAVMRHGLIPILCVGESEQERVSGKTEEVIGNQLEAAFGGTVPPGGQFYILYEPVWAIGTGVTPTPQEANHINLLVAEVIRGLIGRSAERARILYGGSVSEENISKFLSMDRIDGVGIGKASLDPENFARLVNACIRD</sequence>
<feature type="active site" description="Proton acceptor" evidence="6">
    <location>
        <position position="167"/>
    </location>
</feature>
<evidence type="ECO:0000256" key="4">
    <source>
        <dbReference type="ARBA" id="ARBA00023152"/>
    </source>
</evidence>
<dbReference type="EC" id="5.3.1.1" evidence="6 7"/>
<dbReference type="EMBL" id="BLSB01000001">
    <property type="protein sequence ID" value="GFP34257.1"/>
    <property type="molecule type" value="Genomic_DNA"/>
</dbReference>
<organism evidence="9 10">
    <name type="scientific">Candidatus Hakubella thermalkaliphila</name>
    <dbReference type="NCBI Taxonomy" id="2754717"/>
    <lineage>
        <taxon>Bacteria</taxon>
        <taxon>Bacillati</taxon>
        <taxon>Actinomycetota</taxon>
        <taxon>Actinomycetota incertae sedis</taxon>
        <taxon>Candidatus Hakubellales</taxon>
        <taxon>Candidatus Hakubellaceae</taxon>
        <taxon>Candidatus Hakubella</taxon>
    </lineage>
</organism>
<dbReference type="UniPathway" id="UPA00138"/>
<dbReference type="GO" id="GO:0006094">
    <property type="term" value="P:gluconeogenesis"/>
    <property type="evidence" value="ECO:0007669"/>
    <property type="project" value="UniProtKB-UniRule"/>
</dbReference>
<dbReference type="SUPFAM" id="SSF51351">
    <property type="entry name" value="Triosephosphate isomerase (TIM)"/>
    <property type="match status" value="1"/>
</dbReference>